<reference evidence="6 7" key="1">
    <citation type="journal article" date="2007" name="Genome Res.">
        <title>Lateral gene transfer between obligate intracellular bacteria: evidence from the Rickettsia massiliae genome.</title>
        <authorList>
            <person name="Blanc G."/>
            <person name="Ogata H."/>
            <person name="Robert C."/>
            <person name="Audic S."/>
            <person name="Claverie J.-M."/>
            <person name="Raoult D."/>
        </authorList>
    </citation>
    <scope>NUCLEOTIDE SEQUENCE [LARGE SCALE GENOMIC DNA]</scope>
    <source>
        <strain evidence="7">Mtu5</strain>
    </source>
</reference>
<sequence length="62" mass="7048">MMMWLLIAIGLTVAVLIIGVVSMVIGGKFDKKFSSKLMTLRVFFQAVAIFLLIIMYFYKVNL</sequence>
<evidence type="ECO:0000256" key="2">
    <source>
        <dbReference type="ARBA" id="ARBA00022989"/>
    </source>
</evidence>
<evidence type="ECO:0000313" key="6">
    <source>
        <dbReference type="EMBL" id="ABV84549.1"/>
    </source>
</evidence>
<dbReference type="HOGENOM" id="CLU_186083_0_0_5"/>
<name>A8F0W3_RICM5</name>
<keyword evidence="3 4" id="KW-0472">Membrane</keyword>
<keyword evidence="2 4" id="KW-1133">Transmembrane helix</keyword>
<accession>A8F0W3</accession>
<dbReference type="Proteomes" id="UP000001311">
    <property type="component" value="Chromosome"/>
</dbReference>
<evidence type="ECO:0000256" key="4">
    <source>
        <dbReference type="SAM" id="Phobius"/>
    </source>
</evidence>
<feature type="transmembrane region" description="Helical" evidence="4">
    <location>
        <begin position="6"/>
        <end position="26"/>
    </location>
</feature>
<dbReference type="InterPro" id="IPR007667">
    <property type="entry name" value="Hypoxia_induced_domain"/>
</dbReference>
<organism evidence="6 7">
    <name type="scientific">Rickettsia massiliae (strain Mtu5)</name>
    <dbReference type="NCBI Taxonomy" id="416276"/>
    <lineage>
        <taxon>Bacteria</taxon>
        <taxon>Pseudomonadati</taxon>
        <taxon>Pseudomonadota</taxon>
        <taxon>Alphaproteobacteria</taxon>
        <taxon>Rickettsiales</taxon>
        <taxon>Rickettsiaceae</taxon>
        <taxon>Rickettsieae</taxon>
        <taxon>Rickettsia</taxon>
        <taxon>spotted fever group</taxon>
    </lineage>
</organism>
<keyword evidence="7" id="KW-1185">Reference proteome</keyword>
<gene>
    <name evidence="6" type="ordered locus">RMA_0278</name>
</gene>
<feature type="transmembrane region" description="Helical" evidence="4">
    <location>
        <begin position="38"/>
        <end position="58"/>
    </location>
</feature>
<dbReference type="NCBIfam" id="NF033233">
    <property type="entry name" value="twin_helix"/>
    <property type="match status" value="1"/>
</dbReference>
<dbReference type="PROSITE" id="PS51503">
    <property type="entry name" value="HIG1"/>
    <property type="match status" value="1"/>
</dbReference>
<evidence type="ECO:0000313" key="7">
    <source>
        <dbReference type="Proteomes" id="UP000001311"/>
    </source>
</evidence>
<dbReference type="EMBL" id="CP000683">
    <property type="protein sequence ID" value="ABV84549.1"/>
    <property type="molecule type" value="Genomic_DNA"/>
</dbReference>
<protein>
    <recommendedName>
        <fullName evidence="5">HIG1 domain-containing protein</fullName>
    </recommendedName>
</protein>
<evidence type="ECO:0000256" key="1">
    <source>
        <dbReference type="ARBA" id="ARBA00022692"/>
    </source>
</evidence>
<keyword evidence="1 4" id="KW-0812">Transmembrane</keyword>
<feature type="domain" description="HIG1" evidence="5">
    <location>
        <begin position="1"/>
        <end position="62"/>
    </location>
</feature>
<dbReference type="KEGG" id="rms:RMA_0278"/>
<evidence type="ECO:0000256" key="3">
    <source>
        <dbReference type="ARBA" id="ARBA00023136"/>
    </source>
</evidence>
<proteinExistence type="predicted"/>
<evidence type="ECO:0000259" key="5">
    <source>
        <dbReference type="PROSITE" id="PS51503"/>
    </source>
</evidence>
<dbReference type="AlphaFoldDB" id="A8F0W3"/>
<dbReference type="Pfam" id="PF04588">
    <property type="entry name" value="HIG_1_N"/>
    <property type="match status" value="1"/>
</dbReference>